<accession>A0A1G2HE56</accession>
<evidence type="ECO:0008006" key="4">
    <source>
        <dbReference type="Google" id="ProtNLM"/>
    </source>
</evidence>
<proteinExistence type="predicted"/>
<organism evidence="2 3">
    <name type="scientific">Candidatus Spechtbacteria bacterium RIFCSPLOWO2_01_FULL_43_12</name>
    <dbReference type="NCBI Taxonomy" id="1802162"/>
    <lineage>
        <taxon>Bacteria</taxon>
        <taxon>Candidatus Spechtiibacteriota</taxon>
    </lineage>
</organism>
<feature type="compositionally biased region" description="Acidic residues" evidence="1">
    <location>
        <begin position="80"/>
        <end position="109"/>
    </location>
</feature>
<evidence type="ECO:0000256" key="1">
    <source>
        <dbReference type="SAM" id="MobiDB-lite"/>
    </source>
</evidence>
<gene>
    <name evidence="2" type="ORF">A2919_02185</name>
</gene>
<sequence length="132" mass="14718">MDVAVKRIEITERFAQKHTLTISGEAQTELETAKTLVADGQAQFEAEAYAEAFITFKQALRHAQYANSLLAIGMNLKLDVDEDDEEGDEEDGNEEENEEEDENDEENELEISASKEGSGANVNARAWFKFGL</sequence>
<evidence type="ECO:0000313" key="2">
    <source>
        <dbReference type="EMBL" id="OGZ60679.1"/>
    </source>
</evidence>
<dbReference type="Proteomes" id="UP000178835">
    <property type="component" value="Unassembled WGS sequence"/>
</dbReference>
<reference evidence="2 3" key="1">
    <citation type="journal article" date="2016" name="Nat. Commun.">
        <title>Thousands of microbial genomes shed light on interconnected biogeochemical processes in an aquifer system.</title>
        <authorList>
            <person name="Anantharaman K."/>
            <person name="Brown C.T."/>
            <person name="Hug L.A."/>
            <person name="Sharon I."/>
            <person name="Castelle C.J."/>
            <person name="Probst A.J."/>
            <person name="Thomas B.C."/>
            <person name="Singh A."/>
            <person name="Wilkins M.J."/>
            <person name="Karaoz U."/>
            <person name="Brodie E.L."/>
            <person name="Williams K.H."/>
            <person name="Hubbard S.S."/>
            <person name="Banfield J.F."/>
        </authorList>
    </citation>
    <scope>NUCLEOTIDE SEQUENCE [LARGE SCALE GENOMIC DNA]</scope>
</reference>
<feature type="region of interest" description="Disordered" evidence="1">
    <location>
        <begin position="80"/>
        <end position="119"/>
    </location>
</feature>
<dbReference type="AlphaFoldDB" id="A0A1G2HE56"/>
<comment type="caution">
    <text evidence="2">The sequence shown here is derived from an EMBL/GenBank/DDBJ whole genome shotgun (WGS) entry which is preliminary data.</text>
</comment>
<dbReference type="EMBL" id="MHOH01000016">
    <property type="protein sequence ID" value="OGZ60679.1"/>
    <property type="molecule type" value="Genomic_DNA"/>
</dbReference>
<evidence type="ECO:0000313" key="3">
    <source>
        <dbReference type="Proteomes" id="UP000178835"/>
    </source>
</evidence>
<protein>
    <recommendedName>
        <fullName evidence="4">DUF5667 domain-containing protein</fullName>
    </recommendedName>
</protein>
<name>A0A1G2HE56_9BACT</name>